<feature type="non-terminal residue" evidence="1">
    <location>
        <position position="70"/>
    </location>
</feature>
<dbReference type="EMBL" id="JASCZI010211673">
    <property type="protein sequence ID" value="MED6195766.1"/>
    <property type="molecule type" value="Genomic_DNA"/>
</dbReference>
<evidence type="ECO:0000313" key="2">
    <source>
        <dbReference type="Proteomes" id="UP001341840"/>
    </source>
</evidence>
<gene>
    <name evidence="1" type="ORF">PIB30_041009</name>
</gene>
<sequence length="70" mass="7757">MAKQLLSVTWWGPGAHEHSHALGLAVDDRGHTYHVPSNRAHEITVDCDHTFPSWGPTPPSIVNCGWTFLL</sequence>
<name>A0ABU6XCG1_9FABA</name>
<reference evidence="1 2" key="1">
    <citation type="journal article" date="2023" name="Plants (Basel)">
        <title>Bridging the Gap: Combining Genomics and Transcriptomics Approaches to Understand Stylosanthes scabra, an Orphan Legume from the Brazilian Caatinga.</title>
        <authorList>
            <person name="Ferreira-Neto J.R.C."/>
            <person name="da Silva M.D."/>
            <person name="Binneck E."/>
            <person name="de Melo N.F."/>
            <person name="da Silva R.H."/>
            <person name="de Melo A.L.T.M."/>
            <person name="Pandolfi V."/>
            <person name="Bustamante F.O."/>
            <person name="Brasileiro-Vidal A.C."/>
            <person name="Benko-Iseppon A.M."/>
        </authorList>
    </citation>
    <scope>NUCLEOTIDE SEQUENCE [LARGE SCALE GENOMIC DNA]</scope>
    <source>
        <tissue evidence="1">Leaves</tissue>
    </source>
</reference>
<comment type="caution">
    <text evidence="1">The sequence shown here is derived from an EMBL/GenBank/DDBJ whole genome shotgun (WGS) entry which is preliminary data.</text>
</comment>
<keyword evidence="2" id="KW-1185">Reference proteome</keyword>
<evidence type="ECO:0000313" key="1">
    <source>
        <dbReference type="EMBL" id="MED6195766.1"/>
    </source>
</evidence>
<proteinExistence type="predicted"/>
<organism evidence="1 2">
    <name type="scientific">Stylosanthes scabra</name>
    <dbReference type="NCBI Taxonomy" id="79078"/>
    <lineage>
        <taxon>Eukaryota</taxon>
        <taxon>Viridiplantae</taxon>
        <taxon>Streptophyta</taxon>
        <taxon>Embryophyta</taxon>
        <taxon>Tracheophyta</taxon>
        <taxon>Spermatophyta</taxon>
        <taxon>Magnoliopsida</taxon>
        <taxon>eudicotyledons</taxon>
        <taxon>Gunneridae</taxon>
        <taxon>Pentapetalae</taxon>
        <taxon>rosids</taxon>
        <taxon>fabids</taxon>
        <taxon>Fabales</taxon>
        <taxon>Fabaceae</taxon>
        <taxon>Papilionoideae</taxon>
        <taxon>50 kb inversion clade</taxon>
        <taxon>dalbergioids sensu lato</taxon>
        <taxon>Dalbergieae</taxon>
        <taxon>Pterocarpus clade</taxon>
        <taxon>Stylosanthes</taxon>
    </lineage>
</organism>
<protein>
    <submittedName>
        <fullName evidence="1">Uncharacterized protein</fullName>
    </submittedName>
</protein>
<dbReference type="Proteomes" id="UP001341840">
    <property type="component" value="Unassembled WGS sequence"/>
</dbReference>
<accession>A0ABU6XCG1</accession>